<feature type="signal peptide" evidence="7">
    <location>
        <begin position="1"/>
        <end position="17"/>
    </location>
</feature>
<dbReference type="InterPro" id="IPR010827">
    <property type="entry name" value="BamA/TamA_POTRA"/>
</dbReference>
<sequence length="577" mass="63312">MLVLACMLMSMALPVFSAGLDYRVELDVPQAYRDLLEKNLDINRWHNNPMLDTAQLQSLYQAAPDNIRTLLATEGFYSPEITASISLQDQPILIRFVIAPGPPTQVAQLDLSLQGAVAQMPEERDRLLAQLRQAWQLPSGSVFRQTTWESAKRNALKTLLTGRFPTARIASSQAVVNPQTRQATLSVTLDSGPAFSFGALHISGLQRYPASVVERLNPIQPGAAYSQTSLLEFQARLQDTGYFRTVSVSADTDPAHPDNVPVQVNVVENPSSKLGFGIGVSTDSGLRGQIEYQDLNVMRRGWRFKSLLKLETSLQSLNAELQLPRNELGYQDSINAFHERADIKGVTSVRTGTGVKRTRTKGRIETTLATQFQTEHQSIAGGVGNKLQALTLNYIWTYHNVNNPLFPTRGYVFSAQLGGAARALLSDQDFVRGYTRVVYYLPLGQRDGLILRGELGGVLATSSNGIPSDFLFRTGGDQSVRGYPYLSLGVKQADAIVGGRYLAVGSVEYDHWLTERWGAAVFYDVGDAADTLPNLHLVQGYGVGARWKSPVGPLNLDLAYGQAVHALRVHFSIGVSF</sequence>
<accession>A0A401JFP0</accession>
<dbReference type="PROSITE" id="PS51779">
    <property type="entry name" value="POTRA"/>
    <property type="match status" value="1"/>
</dbReference>
<dbReference type="Gene3D" id="3.10.20.310">
    <property type="entry name" value="membrane protein fhac"/>
    <property type="match status" value="2"/>
</dbReference>
<dbReference type="Gene3D" id="2.40.160.50">
    <property type="entry name" value="membrane protein fhac: a member of the omp85/tpsb transporter family"/>
    <property type="match status" value="1"/>
</dbReference>
<evidence type="ECO:0000313" key="10">
    <source>
        <dbReference type="Proteomes" id="UP000286806"/>
    </source>
</evidence>
<dbReference type="Proteomes" id="UP000286806">
    <property type="component" value="Unassembled WGS sequence"/>
</dbReference>
<dbReference type="PANTHER" id="PTHR12815">
    <property type="entry name" value="SORTING AND ASSEMBLY MACHINERY SAMM50 PROTEIN FAMILY MEMBER"/>
    <property type="match status" value="1"/>
</dbReference>
<evidence type="ECO:0000256" key="7">
    <source>
        <dbReference type="SAM" id="SignalP"/>
    </source>
</evidence>
<keyword evidence="6" id="KW-0998">Cell outer membrane</keyword>
<feature type="domain" description="POTRA" evidence="8">
    <location>
        <begin position="195"/>
        <end position="269"/>
    </location>
</feature>
<evidence type="ECO:0000256" key="4">
    <source>
        <dbReference type="ARBA" id="ARBA00022729"/>
    </source>
</evidence>
<evidence type="ECO:0000256" key="6">
    <source>
        <dbReference type="ARBA" id="ARBA00023237"/>
    </source>
</evidence>
<keyword evidence="10" id="KW-1185">Reference proteome</keyword>
<dbReference type="Pfam" id="PF01103">
    <property type="entry name" value="Omp85"/>
    <property type="match status" value="1"/>
</dbReference>
<protein>
    <submittedName>
        <fullName evidence="9">Outer membrane protein assembly factor YaeT</fullName>
    </submittedName>
</protein>
<evidence type="ECO:0000259" key="8">
    <source>
        <dbReference type="PROSITE" id="PS51779"/>
    </source>
</evidence>
<evidence type="ECO:0000256" key="2">
    <source>
        <dbReference type="ARBA" id="ARBA00022452"/>
    </source>
</evidence>
<keyword evidence="4 7" id="KW-0732">Signal</keyword>
<proteinExistence type="predicted"/>
<gene>
    <name evidence="9" type="ORF">SFMTTN_2240</name>
</gene>
<dbReference type="GO" id="GO:0019867">
    <property type="term" value="C:outer membrane"/>
    <property type="evidence" value="ECO:0007669"/>
    <property type="project" value="InterPro"/>
</dbReference>
<comment type="subcellular location">
    <subcellularLocation>
        <location evidence="1">Membrane</location>
    </subcellularLocation>
</comment>
<evidence type="ECO:0000256" key="5">
    <source>
        <dbReference type="ARBA" id="ARBA00023136"/>
    </source>
</evidence>
<dbReference type="InterPro" id="IPR000184">
    <property type="entry name" value="Bac_surfAg_D15"/>
</dbReference>
<dbReference type="InterPro" id="IPR034746">
    <property type="entry name" value="POTRA"/>
</dbReference>
<dbReference type="Pfam" id="PF07244">
    <property type="entry name" value="POTRA"/>
    <property type="match status" value="1"/>
</dbReference>
<reference evidence="9 10" key="1">
    <citation type="journal article" date="2019" name="Front. Microbiol.">
        <title>Genomes of Neutrophilic Sulfur-Oxidizing Chemolithoautotrophs Representing 9 Proteobacterial Species From 8 Genera.</title>
        <authorList>
            <person name="Watanabe T."/>
            <person name="Kojima H."/>
            <person name="Umezawa K."/>
            <person name="Hori C."/>
            <person name="Takasuka T.E."/>
            <person name="Kato Y."/>
            <person name="Fukui M."/>
        </authorList>
    </citation>
    <scope>NUCLEOTIDE SEQUENCE [LARGE SCALE GENOMIC DNA]</scope>
    <source>
        <strain evidence="9 10">TTN</strain>
    </source>
</reference>
<dbReference type="EMBL" id="BGOW01000019">
    <property type="protein sequence ID" value="GBL46426.1"/>
    <property type="molecule type" value="Genomic_DNA"/>
</dbReference>
<evidence type="ECO:0000256" key="1">
    <source>
        <dbReference type="ARBA" id="ARBA00004370"/>
    </source>
</evidence>
<dbReference type="InterPro" id="IPR039910">
    <property type="entry name" value="D15-like"/>
</dbReference>
<keyword evidence="2" id="KW-1134">Transmembrane beta strand</keyword>
<comment type="caution">
    <text evidence="9">The sequence shown here is derived from an EMBL/GenBank/DDBJ whole genome shotgun (WGS) entry which is preliminary data.</text>
</comment>
<keyword evidence="3" id="KW-0812">Transmembrane</keyword>
<organism evidence="9 10">
    <name type="scientific">Sulfuriferula multivorans</name>
    <dbReference type="NCBI Taxonomy" id="1559896"/>
    <lineage>
        <taxon>Bacteria</taxon>
        <taxon>Pseudomonadati</taxon>
        <taxon>Pseudomonadota</taxon>
        <taxon>Betaproteobacteria</taxon>
        <taxon>Nitrosomonadales</taxon>
        <taxon>Sulfuricellaceae</taxon>
        <taxon>Sulfuriferula</taxon>
    </lineage>
</organism>
<dbReference type="AlphaFoldDB" id="A0A401JFP0"/>
<feature type="chain" id="PRO_5019331163" evidence="7">
    <location>
        <begin position="18"/>
        <end position="577"/>
    </location>
</feature>
<evidence type="ECO:0000256" key="3">
    <source>
        <dbReference type="ARBA" id="ARBA00022692"/>
    </source>
</evidence>
<dbReference type="PANTHER" id="PTHR12815:SF47">
    <property type="entry name" value="TRANSLOCATION AND ASSEMBLY MODULE SUBUNIT TAMA"/>
    <property type="match status" value="1"/>
</dbReference>
<evidence type="ECO:0000313" key="9">
    <source>
        <dbReference type="EMBL" id="GBL46426.1"/>
    </source>
</evidence>
<keyword evidence="5" id="KW-0472">Membrane</keyword>
<name>A0A401JFP0_9PROT</name>